<keyword evidence="1" id="KW-0732">Signal</keyword>
<protein>
    <submittedName>
        <fullName evidence="2">DUF2066 domain-containing protein</fullName>
    </submittedName>
</protein>
<feature type="chain" id="PRO_5022927892" evidence="1">
    <location>
        <begin position="37"/>
        <end position="393"/>
    </location>
</feature>
<comment type="caution">
    <text evidence="2">The sequence shown here is derived from an EMBL/GenBank/DDBJ whole genome shotgun (WGS) entry which is preliminary data.</text>
</comment>
<name>A0A5C4RVR4_9GAMM</name>
<dbReference type="OrthoDB" id="6195299at2"/>
<gene>
    <name evidence="2" type="ORF">E1B00_06455</name>
</gene>
<evidence type="ECO:0000313" key="2">
    <source>
        <dbReference type="EMBL" id="TNJ35393.1"/>
    </source>
</evidence>
<reference evidence="2 3" key="1">
    <citation type="submission" date="2019-03" db="EMBL/GenBank/DDBJ databases">
        <title>Arenimonas daejeonensis sp. nov., isolated from compost.</title>
        <authorList>
            <person name="Jeon C.O."/>
        </authorList>
    </citation>
    <scope>NUCLEOTIDE SEQUENCE [LARGE SCALE GENOMIC DNA]</scope>
    <source>
        <strain evidence="2 3">R29</strain>
    </source>
</reference>
<evidence type="ECO:0000313" key="3">
    <source>
        <dbReference type="Proteomes" id="UP000305760"/>
    </source>
</evidence>
<accession>A0A5C4RVR4</accession>
<dbReference type="InterPro" id="IPR018642">
    <property type="entry name" value="DUF2066"/>
</dbReference>
<feature type="signal peptide" evidence="1">
    <location>
        <begin position="1"/>
        <end position="36"/>
    </location>
</feature>
<keyword evidence="3" id="KW-1185">Reference proteome</keyword>
<dbReference type="AlphaFoldDB" id="A0A5C4RVR4"/>
<sequence length="393" mass="41589">MAAAFPPPRALRPMPRFRSVFMPLVLALALSPLAHAQDLAPAEAEAEAAAPSEPFDAAEAPRDLTLYQAEVELISQGASERRAAAARALSQVLVKLTGDPLAAGNPVVRRALASAETFVSDSRASETSSDQEGNTAVGGVPVYKTTMNFAFDPGSVDALVAGAGLRVWGSPRPRPILWLAIDDGRGARLVNSQQLNVVKPLAQRGLQRGLRFGMPAGSAVEQAAAQTVWAQNPEPMRALTARYGVDVQLLGRVYRAGGGWTADWVLSRGDQELSRWSFSDPSPQRAIASGADGAADAIARRDAVLIDAGEPGQLLVELVGLRDGSDYARAVGYLQTLAVVRALHIVEASPERVQLRLDLAVGPEGFARFVASGDTLQADPLAPEDAPRYQLKP</sequence>
<dbReference type="EMBL" id="SMDR01000001">
    <property type="protein sequence ID" value="TNJ35393.1"/>
    <property type="molecule type" value="Genomic_DNA"/>
</dbReference>
<dbReference type="Proteomes" id="UP000305760">
    <property type="component" value="Unassembled WGS sequence"/>
</dbReference>
<evidence type="ECO:0000256" key="1">
    <source>
        <dbReference type="SAM" id="SignalP"/>
    </source>
</evidence>
<organism evidence="2 3">
    <name type="scientific">Arenimonas terrae</name>
    <dbReference type="NCBI Taxonomy" id="2546226"/>
    <lineage>
        <taxon>Bacteria</taxon>
        <taxon>Pseudomonadati</taxon>
        <taxon>Pseudomonadota</taxon>
        <taxon>Gammaproteobacteria</taxon>
        <taxon>Lysobacterales</taxon>
        <taxon>Lysobacteraceae</taxon>
        <taxon>Arenimonas</taxon>
    </lineage>
</organism>
<dbReference type="Pfam" id="PF09839">
    <property type="entry name" value="DUF2066"/>
    <property type="match status" value="1"/>
</dbReference>
<proteinExistence type="predicted"/>